<evidence type="ECO:0000256" key="1">
    <source>
        <dbReference type="SAM" id="MobiDB-lite"/>
    </source>
</evidence>
<dbReference type="EMBL" id="WIXP02000008">
    <property type="protein sequence ID" value="KAF6207320.1"/>
    <property type="molecule type" value="Genomic_DNA"/>
</dbReference>
<keyword evidence="2" id="KW-1133">Transmembrane helix</keyword>
<organism evidence="3 4">
    <name type="scientific">Apolygus lucorum</name>
    <name type="common">Small green plant bug</name>
    <name type="synonym">Lygocoris lucorum</name>
    <dbReference type="NCBI Taxonomy" id="248454"/>
    <lineage>
        <taxon>Eukaryota</taxon>
        <taxon>Metazoa</taxon>
        <taxon>Ecdysozoa</taxon>
        <taxon>Arthropoda</taxon>
        <taxon>Hexapoda</taxon>
        <taxon>Insecta</taxon>
        <taxon>Pterygota</taxon>
        <taxon>Neoptera</taxon>
        <taxon>Paraneoptera</taxon>
        <taxon>Hemiptera</taxon>
        <taxon>Heteroptera</taxon>
        <taxon>Panheteroptera</taxon>
        <taxon>Cimicomorpha</taxon>
        <taxon>Miridae</taxon>
        <taxon>Mirini</taxon>
        <taxon>Apolygus</taxon>
    </lineage>
</organism>
<gene>
    <name evidence="3" type="ORF">GE061_018561</name>
</gene>
<protein>
    <submittedName>
        <fullName evidence="3">Uncharacterized protein</fullName>
    </submittedName>
</protein>
<comment type="caution">
    <text evidence="3">The sequence shown here is derived from an EMBL/GenBank/DDBJ whole genome shotgun (WGS) entry which is preliminary data.</text>
</comment>
<keyword evidence="2" id="KW-0472">Membrane</keyword>
<keyword evidence="4" id="KW-1185">Reference proteome</keyword>
<evidence type="ECO:0000313" key="3">
    <source>
        <dbReference type="EMBL" id="KAF6207320.1"/>
    </source>
</evidence>
<dbReference type="Proteomes" id="UP000466442">
    <property type="component" value="Unassembled WGS sequence"/>
</dbReference>
<name>A0A8S9XE40_APOLU</name>
<feature type="transmembrane region" description="Helical" evidence="2">
    <location>
        <begin position="108"/>
        <end position="130"/>
    </location>
</feature>
<proteinExistence type="predicted"/>
<evidence type="ECO:0000313" key="4">
    <source>
        <dbReference type="Proteomes" id="UP000466442"/>
    </source>
</evidence>
<evidence type="ECO:0000256" key="2">
    <source>
        <dbReference type="SAM" id="Phobius"/>
    </source>
</evidence>
<dbReference type="AlphaFoldDB" id="A0A8S9XE40"/>
<reference evidence="3" key="1">
    <citation type="journal article" date="2021" name="Mol. Ecol. Resour.">
        <title>Apolygus lucorum genome provides insights into omnivorousness and mesophyll feeding.</title>
        <authorList>
            <person name="Liu Y."/>
            <person name="Liu H."/>
            <person name="Wang H."/>
            <person name="Huang T."/>
            <person name="Liu B."/>
            <person name="Yang B."/>
            <person name="Yin L."/>
            <person name="Li B."/>
            <person name="Zhang Y."/>
            <person name="Zhang S."/>
            <person name="Jiang F."/>
            <person name="Zhang X."/>
            <person name="Ren Y."/>
            <person name="Wang B."/>
            <person name="Wang S."/>
            <person name="Lu Y."/>
            <person name="Wu K."/>
            <person name="Fan W."/>
            <person name="Wang G."/>
        </authorList>
    </citation>
    <scope>NUCLEOTIDE SEQUENCE</scope>
    <source>
        <strain evidence="3">12Hb</strain>
    </source>
</reference>
<feature type="region of interest" description="Disordered" evidence="1">
    <location>
        <begin position="1"/>
        <end position="22"/>
    </location>
</feature>
<accession>A0A8S9XE40</accession>
<keyword evidence="2" id="KW-0812">Transmembrane</keyword>
<sequence length="140" mass="15782">MESAGFSPTERNVHGKITKTTRTEEPWARNRTDLYAGVRSEKFCASQVSPFIKRDRYNCGARYPPLRVSVRRVRVREQDLRRGAGIEDCKESRPNNGLDPDPPLGRNFAGVFPLILVSIFRGVFPLLYVCKALRSPGVSS</sequence>